<sequence length="42" mass="4869">MDALFLPVENKEYRFECPVLDMDQQISAKISVKPEMGRLVNL</sequence>
<dbReference type="EMBL" id="VLKG01000002">
    <property type="protein sequence ID" value="TWH76854.1"/>
    <property type="molecule type" value="Genomic_DNA"/>
</dbReference>
<reference evidence="1 2" key="1">
    <citation type="submission" date="2019-07" db="EMBL/GenBank/DDBJ databases">
        <title>Genomic Encyclopedia of Type Strains, Phase I: the one thousand microbial genomes (KMG-I) project.</title>
        <authorList>
            <person name="Kyrpides N."/>
        </authorList>
    </citation>
    <scope>NUCLEOTIDE SEQUENCE [LARGE SCALE GENOMIC DNA]</scope>
    <source>
        <strain evidence="1 2">DSM 375</strain>
    </source>
</reference>
<evidence type="ECO:0000313" key="1">
    <source>
        <dbReference type="EMBL" id="TWH76854.1"/>
    </source>
</evidence>
<dbReference type="Proteomes" id="UP000319627">
    <property type="component" value="Unassembled WGS sequence"/>
</dbReference>
<accession>A0A562J1W0</accession>
<proteinExistence type="predicted"/>
<dbReference type="AlphaFoldDB" id="A0A562J1W0"/>
<protein>
    <submittedName>
        <fullName evidence="1">Uncharacterized protein</fullName>
    </submittedName>
</protein>
<keyword evidence="2" id="KW-1185">Reference proteome</keyword>
<organism evidence="1 2">
    <name type="scientific">Azomonas agilis</name>
    <dbReference type="NCBI Taxonomy" id="116849"/>
    <lineage>
        <taxon>Bacteria</taxon>
        <taxon>Pseudomonadati</taxon>
        <taxon>Pseudomonadota</taxon>
        <taxon>Gammaproteobacteria</taxon>
        <taxon>Pseudomonadales</taxon>
        <taxon>Pseudomonadaceae</taxon>
        <taxon>Azomonas</taxon>
    </lineage>
</organism>
<name>A0A562J1W0_9GAMM</name>
<gene>
    <name evidence="1" type="ORF">LX59_00899</name>
</gene>
<comment type="caution">
    <text evidence="1">The sequence shown here is derived from an EMBL/GenBank/DDBJ whole genome shotgun (WGS) entry which is preliminary data.</text>
</comment>
<evidence type="ECO:0000313" key="2">
    <source>
        <dbReference type="Proteomes" id="UP000319627"/>
    </source>
</evidence>